<evidence type="ECO:0000256" key="2">
    <source>
        <dbReference type="SAM" id="Phobius"/>
    </source>
</evidence>
<proteinExistence type="predicted"/>
<protein>
    <submittedName>
        <fullName evidence="3">Uncharacterized protein</fullName>
    </submittedName>
</protein>
<keyword evidence="4" id="KW-1185">Reference proteome</keyword>
<comment type="caution">
    <text evidence="3">The sequence shown here is derived from an EMBL/GenBank/DDBJ whole genome shotgun (WGS) entry which is preliminary data.</text>
</comment>
<dbReference type="RefSeq" id="WP_264503101.1">
    <property type="nucleotide sequence ID" value="NZ_JAPDDS010000015.1"/>
</dbReference>
<organism evidence="3 4">
    <name type="scientific">Luteolibacter flavescens</name>
    <dbReference type="NCBI Taxonomy" id="1859460"/>
    <lineage>
        <taxon>Bacteria</taxon>
        <taxon>Pseudomonadati</taxon>
        <taxon>Verrucomicrobiota</taxon>
        <taxon>Verrucomicrobiia</taxon>
        <taxon>Verrucomicrobiales</taxon>
        <taxon>Verrucomicrobiaceae</taxon>
        <taxon>Luteolibacter</taxon>
    </lineage>
</organism>
<dbReference type="Proteomes" id="UP001207930">
    <property type="component" value="Unassembled WGS sequence"/>
</dbReference>
<feature type="compositionally biased region" description="Pro residues" evidence="1">
    <location>
        <begin position="1"/>
        <end position="20"/>
    </location>
</feature>
<accession>A0ABT3FU82</accession>
<feature type="region of interest" description="Disordered" evidence="1">
    <location>
        <begin position="1"/>
        <end position="24"/>
    </location>
</feature>
<evidence type="ECO:0000313" key="3">
    <source>
        <dbReference type="EMBL" id="MCW1887146.1"/>
    </source>
</evidence>
<reference evidence="3 4" key="1">
    <citation type="submission" date="2022-10" db="EMBL/GenBank/DDBJ databases">
        <title>Luteolibacter flavescens strain MCCC 1K03193, whole genome shotgun sequencing project.</title>
        <authorList>
            <person name="Zhao G."/>
            <person name="Shen L."/>
        </authorList>
    </citation>
    <scope>NUCLEOTIDE SEQUENCE [LARGE SCALE GENOMIC DNA]</scope>
    <source>
        <strain evidence="3 4">MCCC 1K03193</strain>
    </source>
</reference>
<evidence type="ECO:0000313" key="4">
    <source>
        <dbReference type="Proteomes" id="UP001207930"/>
    </source>
</evidence>
<keyword evidence="2" id="KW-0472">Membrane</keyword>
<keyword evidence="2" id="KW-1133">Transmembrane helix</keyword>
<gene>
    <name evidence="3" type="ORF">OKA04_20575</name>
</gene>
<name>A0ABT3FU82_9BACT</name>
<keyword evidence="2" id="KW-0812">Transmembrane</keyword>
<dbReference type="EMBL" id="JAPDDS010000015">
    <property type="protein sequence ID" value="MCW1887146.1"/>
    <property type="molecule type" value="Genomic_DNA"/>
</dbReference>
<evidence type="ECO:0000256" key="1">
    <source>
        <dbReference type="SAM" id="MobiDB-lite"/>
    </source>
</evidence>
<sequence>MNATLPPQPPPDLPAPPPGPEAKKSRDRMTLVILIGGICALLAMFAVSDRLVVVRSPVRADFVEASNNIRQVHLMLADFDAEFGSFPDASTVSAVQSDTGTTLVLGTSSSNDLFRQLIAYNVNVESIFWSKTDGSPRKPDNVLGSGALKKGECGFTYISGLSSSSDPSAPLAMAPVIPGTWRFDPTRYEGDAVVIQVDGSVKHYPIDKNGDVMIDGMSIFDPRQPYWRGKGPDIKWPE</sequence>
<feature type="transmembrane region" description="Helical" evidence="2">
    <location>
        <begin position="29"/>
        <end position="47"/>
    </location>
</feature>